<feature type="chain" id="PRO_5045647214" description="Lipocalin-like domain-containing protein" evidence="1">
    <location>
        <begin position="25"/>
        <end position="590"/>
    </location>
</feature>
<evidence type="ECO:0008006" key="4">
    <source>
        <dbReference type="Google" id="ProtNLM"/>
    </source>
</evidence>
<reference evidence="2" key="1">
    <citation type="journal article" date="2014" name="Int. J. Syst. Evol. Microbiol.">
        <title>Complete genome of a new Firmicutes species belonging to the dominant human colonic microbiota ('Ruminococcus bicirculans') reveals two chromosomes and a selective capacity to utilize plant glucans.</title>
        <authorList>
            <consortium name="NISC Comparative Sequencing Program"/>
            <person name="Wegmann U."/>
            <person name="Louis P."/>
            <person name="Goesmann A."/>
            <person name="Henrissat B."/>
            <person name="Duncan S.H."/>
            <person name="Flint H.J."/>
        </authorList>
    </citation>
    <scope>NUCLEOTIDE SEQUENCE</scope>
    <source>
        <strain evidence="2">CECT 8869</strain>
    </source>
</reference>
<gene>
    <name evidence="2" type="ORF">Q2T41_13330</name>
</gene>
<name>A0ABT8RRY6_9FLAO</name>
<reference evidence="2" key="2">
    <citation type="submission" date="2023-06" db="EMBL/GenBank/DDBJ databases">
        <authorList>
            <person name="Lucena T."/>
            <person name="Sun Q."/>
        </authorList>
    </citation>
    <scope>NUCLEOTIDE SEQUENCE</scope>
    <source>
        <strain evidence="2">CECT 8869</strain>
    </source>
</reference>
<accession>A0ABT8RRY6</accession>
<evidence type="ECO:0000256" key="1">
    <source>
        <dbReference type="SAM" id="SignalP"/>
    </source>
</evidence>
<evidence type="ECO:0000313" key="2">
    <source>
        <dbReference type="EMBL" id="MDO1513639.1"/>
    </source>
</evidence>
<feature type="signal peptide" evidence="1">
    <location>
        <begin position="1"/>
        <end position="24"/>
    </location>
</feature>
<comment type="caution">
    <text evidence="2">The sequence shown here is derived from an EMBL/GenBank/DDBJ whole genome shotgun (WGS) entry which is preliminary data.</text>
</comment>
<dbReference type="EMBL" id="JAUKUC010000001">
    <property type="protein sequence ID" value="MDO1513639.1"/>
    <property type="molecule type" value="Genomic_DNA"/>
</dbReference>
<keyword evidence="1" id="KW-0732">Signal</keyword>
<proteinExistence type="predicted"/>
<protein>
    <recommendedName>
        <fullName evidence="4">Lipocalin-like domain-containing protein</fullName>
    </recommendedName>
</protein>
<dbReference type="RefSeq" id="WP_304436462.1">
    <property type="nucleotide sequence ID" value="NZ_JAUKUC010000001.1"/>
</dbReference>
<sequence length="590" mass="67299">MKKFFSYTMYIGLLAMALNLTSCQDEFEEINNGEEPQAIEANSSTADLIQRTSSNDGSSDNIVDGTSCFQIKFPYTVEVNGLTLTMESKDDLETIEEIFDSIDDDENILDIIFPITVTAGDFTEITVNGLQDLRELAAECKEGGEDDDIECIDFVYPMTLYTFNVNLEQTSTVQVESDRELRLFFKDLGSDSLVSFDFPITLKLYDDTTIEVANHRELASAIENAKDDCDEDDDDDYNDDDFNDDEFKETLVECVWFITEFKRDNMDQTPQFVNYILNFKEDGTVVTGFRGATTVQGTWSTAVGEDGAQLTMDFDASTDFNLEWNVYDMGDDKIKLYNGEGNRIVMKQFCAEDLPVITIDSIRETLRDCTWAIKRVKNNGEHVNRLLGSEFEFQANGVITLSNETTVSEGTWEITTNAQGRFVVAINMGQEGAVSFEWLLTDLKDRIIKFNVEETFYELVIVKSCEVDEEEEEDITYIKDVFSDTQWDIALFSENEDESTELYMNDTLYFNADGSLEVRNPNEVVLSTGRWFAYRNAFSGKLEMIISFVPGSNYLALANDYQIMEVTETRIELKHENEIEGYDHLVLERE</sequence>
<keyword evidence="3" id="KW-1185">Reference proteome</keyword>
<dbReference type="Proteomes" id="UP001168579">
    <property type="component" value="Unassembled WGS sequence"/>
</dbReference>
<evidence type="ECO:0000313" key="3">
    <source>
        <dbReference type="Proteomes" id="UP001168579"/>
    </source>
</evidence>
<organism evidence="2 3">
    <name type="scientific">Maribacter confluentis</name>
    <dbReference type="NCBI Taxonomy" id="1656093"/>
    <lineage>
        <taxon>Bacteria</taxon>
        <taxon>Pseudomonadati</taxon>
        <taxon>Bacteroidota</taxon>
        <taxon>Flavobacteriia</taxon>
        <taxon>Flavobacteriales</taxon>
        <taxon>Flavobacteriaceae</taxon>
        <taxon>Maribacter</taxon>
    </lineage>
</organism>